<dbReference type="EMBL" id="BART01013230">
    <property type="protein sequence ID" value="GAG89411.1"/>
    <property type="molecule type" value="Genomic_DNA"/>
</dbReference>
<protein>
    <submittedName>
        <fullName evidence="2">Uncharacterized protein</fullName>
    </submittedName>
</protein>
<accession>X1CYU8</accession>
<evidence type="ECO:0000256" key="1">
    <source>
        <dbReference type="SAM" id="MobiDB-lite"/>
    </source>
</evidence>
<sequence length="52" mass="5890">MYFGGSYFGGSYFGSSYFGIWYEEDLDSGGGREKKPPGEVRGRLARQQEKEI</sequence>
<feature type="non-terminal residue" evidence="2">
    <location>
        <position position="52"/>
    </location>
</feature>
<comment type="caution">
    <text evidence="2">The sequence shown here is derived from an EMBL/GenBank/DDBJ whole genome shotgun (WGS) entry which is preliminary data.</text>
</comment>
<name>X1CYU8_9ZZZZ</name>
<dbReference type="AlphaFoldDB" id="X1CYU8"/>
<evidence type="ECO:0000313" key="2">
    <source>
        <dbReference type="EMBL" id="GAG89411.1"/>
    </source>
</evidence>
<organism evidence="2">
    <name type="scientific">marine sediment metagenome</name>
    <dbReference type="NCBI Taxonomy" id="412755"/>
    <lineage>
        <taxon>unclassified sequences</taxon>
        <taxon>metagenomes</taxon>
        <taxon>ecological metagenomes</taxon>
    </lineage>
</organism>
<feature type="compositionally biased region" description="Basic and acidic residues" evidence="1">
    <location>
        <begin position="30"/>
        <end position="52"/>
    </location>
</feature>
<proteinExistence type="predicted"/>
<reference evidence="2" key="1">
    <citation type="journal article" date="2014" name="Front. Microbiol.">
        <title>High frequency of phylogenetically diverse reductive dehalogenase-homologous genes in deep subseafloor sedimentary metagenomes.</title>
        <authorList>
            <person name="Kawai M."/>
            <person name="Futagami T."/>
            <person name="Toyoda A."/>
            <person name="Takaki Y."/>
            <person name="Nishi S."/>
            <person name="Hori S."/>
            <person name="Arai W."/>
            <person name="Tsubouchi T."/>
            <person name="Morono Y."/>
            <person name="Uchiyama I."/>
            <person name="Ito T."/>
            <person name="Fujiyama A."/>
            <person name="Inagaki F."/>
            <person name="Takami H."/>
        </authorList>
    </citation>
    <scope>NUCLEOTIDE SEQUENCE</scope>
    <source>
        <strain evidence="2">Expedition CK06-06</strain>
    </source>
</reference>
<gene>
    <name evidence="2" type="ORF">S01H4_27180</name>
</gene>
<feature type="region of interest" description="Disordered" evidence="1">
    <location>
        <begin position="28"/>
        <end position="52"/>
    </location>
</feature>